<keyword evidence="2" id="KW-0902">Two-component regulatory system</keyword>
<proteinExistence type="predicted"/>
<dbReference type="SUPFAM" id="SSF52172">
    <property type="entry name" value="CheY-like"/>
    <property type="match status" value="1"/>
</dbReference>
<evidence type="ECO:0000256" key="2">
    <source>
        <dbReference type="ARBA" id="ARBA00023012"/>
    </source>
</evidence>
<dbReference type="EMBL" id="BQFW01000011">
    <property type="protein sequence ID" value="GJJ75810.1"/>
    <property type="molecule type" value="Genomic_DNA"/>
</dbReference>
<dbReference type="PANTHER" id="PTHR45339">
    <property type="entry name" value="HYBRID SIGNAL TRANSDUCTION HISTIDINE KINASE J"/>
    <property type="match status" value="1"/>
</dbReference>
<dbReference type="SUPFAM" id="SSF55874">
    <property type="entry name" value="ATPase domain of HSP90 chaperone/DNA topoisomerase II/histidine kinase"/>
    <property type="match status" value="1"/>
</dbReference>
<dbReference type="Pfam" id="PF02518">
    <property type="entry name" value="HATPase_c"/>
    <property type="match status" value="1"/>
</dbReference>
<dbReference type="InterPro" id="IPR003594">
    <property type="entry name" value="HATPase_dom"/>
</dbReference>
<dbReference type="OrthoDB" id="10266508at2759"/>
<comment type="caution">
    <text evidence="4">The sequence shown here is derived from an EMBL/GenBank/DDBJ whole genome shotgun (WGS) entry which is preliminary data.</text>
</comment>
<keyword evidence="5" id="KW-1185">Reference proteome</keyword>
<dbReference type="GO" id="GO:0000160">
    <property type="term" value="P:phosphorelay signal transduction system"/>
    <property type="evidence" value="ECO:0007669"/>
    <property type="project" value="UniProtKB-KW"/>
</dbReference>
<evidence type="ECO:0000313" key="5">
    <source>
        <dbReference type="Proteomes" id="UP000827284"/>
    </source>
</evidence>
<accession>A0A9P3HFJ2</accession>
<organism evidence="4 5">
    <name type="scientific">Entomortierella parvispora</name>
    <dbReference type="NCBI Taxonomy" id="205924"/>
    <lineage>
        <taxon>Eukaryota</taxon>
        <taxon>Fungi</taxon>
        <taxon>Fungi incertae sedis</taxon>
        <taxon>Mucoromycota</taxon>
        <taxon>Mortierellomycotina</taxon>
        <taxon>Mortierellomycetes</taxon>
        <taxon>Mortierellales</taxon>
        <taxon>Mortierellaceae</taxon>
        <taxon>Entomortierella</taxon>
    </lineage>
</organism>
<gene>
    <name evidence="4" type="ORF">EMPS_08168</name>
</gene>
<sequence length="410" mass="45762">MQGYTTTSSGVNFSTAMDGQDVVKAENMERYGVIMKRGTIRAQGSRNRSHCNATGDEYFTRRLSSRHHSRSGRRHFGLLRTLAVKAHQKKSDLIYNIYNIHNEFPDQPVGDPSRLCQVITNLIGDAIKFTTEGSVVLDYVCKNKMDARVEIQFCVSDTGINIQSDRIVAVFDTFCQVDGSAICEHGGLPFLLFGTLQHQYDVSGTDQLEDQALCRVPYSLHGCDEGQGHFQLCDVNTRELGVQETTYIASLEQANALMPNPGSQEKFMFDVVIVDNVKDIRKDIRKIKDIAMLRFFPVVLLSMVTPYIGMKLCQELGIASYVSLPVHLPELMNALLPVLASASALLSDEEHAIPLHILLAENNVVNQRWHSGVWRSLEEFGYKATIVSNGKMVDHLPIIALTTHAMIGDR</sequence>
<dbReference type="PANTHER" id="PTHR45339:SF1">
    <property type="entry name" value="HYBRID SIGNAL TRANSDUCTION HISTIDINE KINASE J"/>
    <property type="match status" value="1"/>
</dbReference>
<feature type="domain" description="Histidine kinase/HSP90-like ATPase" evidence="3">
    <location>
        <begin position="110"/>
        <end position="179"/>
    </location>
</feature>
<evidence type="ECO:0000259" key="3">
    <source>
        <dbReference type="Pfam" id="PF02518"/>
    </source>
</evidence>
<keyword evidence="1" id="KW-0597">Phosphoprotein</keyword>
<dbReference type="Gene3D" id="3.30.565.10">
    <property type="entry name" value="Histidine kinase-like ATPase, C-terminal domain"/>
    <property type="match status" value="1"/>
</dbReference>
<reference evidence="4" key="1">
    <citation type="submission" date="2021-11" db="EMBL/GenBank/DDBJ databases">
        <authorList>
            <person name="Herlambang A."/>
            <person name="Guo Y."/>
            <person name="Takashima Y."/>
            <person name="Nishizawa T."/>
        </authorList>
    </citation>
    <scope>NUCLEOTIDE SEQUENCE</scope>
    <source>
        <strain evidence="4">E1425</strain>
    </source>
</reference>
<evidence type="ECO:0000256" key="1">
    <source>
        <dbReference type="ARBA" id="ARBA00022553"/>
    </source>
</evidence>
<protein>
    <recommendedName>
        <fullName evidence="3">Histidine kinase/HSP90-like ATPase domain-containing protein</fullName>
    </recommendedName>
</protein>
<evidence type="ECO:0000313" key="4">
    <source>
        <dbReference type="EMBL" id="GJJ75810.1"/>
    </source>
</evidence>
<reference evidence="4" key="2">
    <citation type="journal article" date="2022" name="Microbiol. Resour. Announc.">
        <title>Whole-Genome Sequence of Entomortierella parvispora E1425, a Mucoromycotan Fungus Associated with Burkholderiaceae-Related Endosymbiotic Bacteria.</title>
        <authorList>
            <person name="Herlambang A."/>
            <person name="Guo Y."/>
            <person name="Takashima Y."/>
            <person name="Narisawa K."/>
            <person name="Ohta H."/>
            <person name="Nishizawa T."/>
        </authorList>
    </citation>
    <scope>NUCLEOTIDE SEQUENCE</scope>
    <source>
        <strain evidence="4">E1425</strain>
    </source>
</reference>
<dbReference type="InterPro" id="IPR011006">
    <property type="entry name" value="CheY-like_superfamily"/>
</dbReference>
<name>A0A9P3HFJ2_9FUNG</name>
<dbReference type="InterPro" id="IPR036890">
    <property type="entry name" value="HATPase_C_sf"/>
</dbReference>
<dbReference type="Proteomes" id="UP000827284">
    <property type="component" value="Unassembled WGS sequence"/>
</dbReference>
<dbReference type="AlphaFoldDB" id="A0A9P3HFJ2"/>